<protein>
    <submittedName>
        <fullName evidence="2">Uncharacterized protein</fullName>
    </submittedName>
</protein>
<gene>
    <name evidence="2" type="ORF">EXIGLDRAFT_623628</name>
</gene>
<dbReference type="OrthoDB" id="2730619at2759"/>
<dbReference type="Proteomes" id="UP000077266">
    <property type="component" value="Unassembled WGS sequence"/>
</dbReference>
<feature type="signal peptide" evidence="1">
    <location>
        <begin position="1"/>
        <end position="19"/>
    </location>
</feature>
<accession>A0A165DN27</accession>
<name>A0A165DN27_EXIGL</name>
<organism evidence="2 3">
    <name type="scientific">Exidia glandulosa HHB12029</name>
    <dbReference type="NCBI Taxonomy" id="1314781"/>
    <lineage>
        <taxon>Eukaryota</taxon>
        <taxon>Fungi</taxon>
        <taxon>Dikarya</taxon>
        <taxon>Basidiomycota</taxon>
        <taxon>Agaricomycotina</taxon>
        <taxon>Agaricomycetes</taxon>
        <taxon>Auriculariales</taxon>
        <taxon>Exidiaceae</taxon>
        <taxon>Exidia</taxon>
    </lineage>
</organism>
<dbReference type="InterPro" id="IPR043750">
    <property type="entry name" value="DUF5695"/>
</dbReference>
<keyword evidence="3" id="KW-1185">Reference proteome</keyword>
<evidence type="ECO:0000256" key="1">
    <source>
        <dbReference type="SAM" id="SignalP"/>
    </source>
</evidence>
<dbReference type="Pfam" id="PF18951">
    <property type="entry name" value="DUF5695"/>
    <property type="match status" value="1"/>
</dbReference>
<keyword evidence="1" id="KW-0732">Signal</keyword>
<evidence type="ECO:0000313" key="2">
    <source>
        <dbReference type="EMBL" id="KZV84956.1"/>
    </source>
</evidence>
<dbReference type="AlphaFoldDB" id="A0A165DN27"/>
<reference evidence="2 3" key="1">
    <citation type="journal article" date="2016" name="Mol. Biol. Evol.">
        <title>Comparative Genomics of Early-Diverging Mushroom-Forming Fungi Provides Insights into the Origins of Lignocellulose Decay Capabilities.</title>
        <authorList>
            <person name="Nagy L.G."/>
            <person name="Riley R."/>
            <person name="Tritt A."/>
            <person name="Adam C."/>
            <person name="Daum C."/>
            <person name="Floudas D."/>
            <person name="Sun H."/>
            <person name="Yadav J.S."/>
            <person name="Pangilinan J."/>
            <person name="Larsson K.H."/>
            <person name="Matsuura K."/>
            <person name="Barry K."/>
            <person name="Labutti K."/>
            <person name="Kuo R."/>
            <person name="Ohm R.A."/>
            <person name="Bhattacharya S.S."/>
            <person name="Shirouzu T."/>
            <person name="Yoshinaga Y."/>
            <person name="Martin F.M."/>
            <person name="Grigoriev I.V."/>
            <person name="Hibbett D.S."/>
        </authorList>
    </citation>
    <scope>NUCLEOTIDE SEQUENCE [LARGE SCALE GENOMIC DNA]</scope>
    <source>
        <strain evidence="2 3">HHB12029</strain>
    </source>
</reference>
<sequence length="487" mass="52613">MSIRRLLLSGLVLLSSVVAQTDTLGIGHGLLSFNASTLRLQLVKDSQTAYAISPASNTAFNFVPADMMANRSSNAQYHLGDITFRARIQGSSTWTRADSAAARKPVTALAASGTTLAAADLTPTLNTTLLKIVRRWVVQNGTLEMLFDVTNTQTSPVEIGAIGAPLEFNNIFTDRSAADTNNKCSLFDPYIGADAGYVQVTPLLGTLPPLVVLPAAKSPLEGWRFLQENTGPFPFYQSQTFEALYEWTFHTLAYAQNEWASVTPWNAPTSAVLQPNQTRTYGLRFVLADSIRGIDTALQTAGHPVANAIPGYIVAQDRPAKLFLHHSSAVSSMSVSPTGALSWVKASDAVAAGWVAYEVSGVTWGRARLSVTYADGTLQTIHFFVTRGATQVVSDLGSFLTNQQWFTNTSDPFLRAPSVISYDRETNKQVVDEARAWIAGLSDEAGAGSWLAATMKQFLQPNAAEVAKLEQFVNKTLFGSLQNTDCE</sequence>
<dbReference type="InParanoid" id="A0A165DN27"/>
<feature type="chain" id="PRO_5007856702" evidence="1">
    <location>
        <begin position="20"/>
        <end position="487"/>
    </location>
</feature>
<dbReference type="STRING" id="1314781.A0A165DN27"/>
<dbReference type="EMBL" id="KV426204">
    <property type="protein sequence ID" value="KZV84956.1"/>
    <property type="molecule type" value="Genomic_DNA"/>
</dbReference>
<proteinExistence type="predicted"/>
<evidence type="ECO:0000313" key="3">
    <source>
        <dbReference type="Proteomes" id="UP000077266"/>
    </source>
</evidence>